<dbReference type="EMBL" id="CM044704">
    <property type="protein sequence ID" value="KAI5668432.1"/>
    <property type="molecule type" value="Genomic_DNA"/>
</dbReference>
<comment type="caution">
    <text evidence="1">The sequence shown here is derived from an EMBL/GenBank/DDBJ whole genome shotgun (WGS) entry which is preliminary data.</text>
</comment>
<sequence length="123" mass="13995">MEFDDIEEHDSSRDSIKKSEAGSHSRYSDVKEVDISLDIRGKKGRVDGYMHSNGKLVVRKDYYDFSTNYFHYNTSCSPVAVKDFVDSLNEAQRHAVRAVNGAGLYVFIVGYEDTQTRITAYPL</sequence>
<proteinExistence type="predicted"/>
<protein>
    <submittedName>
        <fullName evidence="1">Uncharacterized protein</fullName>
    </submittedName>
</protein>
<reference evidence="2" key="1">
    <citation type="journal article" date="2023" name="Nat. Plants">
        <title>Single-cell RNA sequencing provides a high-resolution roadmap for understanding the multicellular compartmentation of specialized metabolism.</title>
        <authorList>
            <person name="Sun S."/>
            <person name="Shen X."/>
            <person name="Li Y."/>
            <person name="Li Y."/>
            <person name="Wang S."/>
            <person name="Li R."/>
            <person name="Zhang H."/>
            <person name="Shen G."/>
            <person name="Guo B."/>
            <person name="Wei J."/>
            <person name="Xu J."/>
            <person name="St-Pierre B."/>
            <person name="Chen S."/>
            <person name="Sun C."/>
        </authorList>
    </citation>
    <scope>NUCLEOTIDE SEQUENCE [LARGE SCALE GENOMIC DNA]</scope>
</reference>
<dbReference type="Proteomes" id="UP001060085">
    <property type="component" value="Linkage Group LG04"/>
</dbReference>
<accession>A0ACC0B701</accession>
<name>A0ACC0B701_CATRO</name>
<evidence type="ECO:0000313" key="2">
    <source>
        <dbReference type="Proteomes" id="UP001060085"/>
    </source>
</evidence>
<organism evidence="1 2">
    <name type="scientific">Catharanthus roseus</name>
    <name type="common">Madagascar periwinkle</name>
    <name type="synonym">Vinca rosea</name>
    <dbReference type="NCBI Taxonomy" id="4058"/>
    <lineage>
        <taxon>Eukaryota</taxon>
        <taxon>Viridiplantae</taxon>
        <taxon>Streptophyta</taxon>
        <taxon>Embryophyta</taxon>
        <taxon>Tracheophyta</taxon>
        <taxon>Spermatophyta</taxon>
        <taxon>Magnoliopsida</taxon>
        <taxon>eudicotyledons</taxon>
        <taxon>Gunneridae</taxon>
        <taxon>Pentapetalae</taxon>
        <taxon>asterids</taxon>
        <taxon>lamiids</taxon>
        <taxon>Gentianales</taxon>
        <taxon>Apocynaceae</taxon>
        <taxon>Rauvolfioideae</taxon>
        <taxon>Vinceae</taxon>
        <taxon>Catharanthinae</taxon>
        <taxon>Catharanthus</taxon>
    </lineage>
</organism>
<gene>
    <name evidence="1" type="ORF">M9H77_18285</name>
</gene>
<keyword evidence="2" id="KW-1185">Reference proteome</keyword>
<evidence type="ECO:0000313" key="1">
    <source>
        <dbReference type="EMBL" id="KAI5668432.1"/>
    </source>
</evidence>